<comment type="caution">
    <text evidence="3">The sequence shown here is derived from an EMBL/GenBank/DDBJ whole genome shotgun (WGS) entry which is preliminary data.</text>
</comment>
<dbReference type="RefSeq" id="WP_340328018.1">
    <property type="nucleotide sequence ID" value="NZ_JAZHOF010000001.1"/>
</dbReference>
<keyword evidence="1" id="KW-0996">Nickel insertion</keyword>
<accession>A0AAW9RKI7</accession>
<dbReference type="PIRSF" id="PIRSF009467">
    <property type="entry name" value="Ureas_acces_UreF"/>
    <property type="match status" value="1"/>
</dbReference>
<dbReference type="PANTHER" id="PTHR33620:SF1">
    <property type="entry name" value="UREASE ACCESSORY PROTEIN F"/>
    <property type="match status" value="1"/>
</dbReference>
<evidence type="ECO:0000313" key="3">
    <source>
        <dbReference type="EMBL" id="MEJ8570286.1"/>
    </source>
</evidence>
<dbReference type="AlphaFoldDB" id="A0AAW9RKI7"/>
<protein>
    <submittedName>
        <fullName evidence="3">Urease accessory UreF family protein</fullName>
    </submittedName>
</protein>
<reference evidence="3 4" key="1">
    <citation type="submission" date="2024-02" db="EMBL/GenBank/DDBJ databases">
        <title>Genome analysis and characterization of Microbaculum marinisediminis sp. nov., isolated from marine sediment.</title>
        <authorList>
            <person name="Du Z.-J."/>
            <person name="Ye Y.-Q."/>
            <person name="Zhang Z.-R."/>
            <person name="Yuan S.-M."/>
            <person name="Zhang X.-Y."/>
        </authorList>
    </citation>
    <scope>NUCLEOTIDE SEQUENCE [LARGE SCALE GENOMIC DNA]</scope>
    <source>
        <strain evidence="3 4">SDUM1044001</strain>
    </source>
</reference>
<dbReference type="GO" id="GO:0016151">
    <property type="term" value="F:nickel cation binding"/>
    <property type="evidence" value="ECO:0007669"/>
    <property type="project" value="InterPro"/>
</dbReference>
<dbReference type="Pfam" id="PF01730">
    <property type="entry name" value="UreF"/>
    <property type="match status" value="1"/>
</dbReference>
<organism evidence="3 4">
    <name type="scientific">Microbaculum marinum</name>
    <dbReference type="NCBI Taxonomy" id="1764581"/>
    <lineage>
        <taxon>Bacteria</taxon>
        <taxon>Pseudomonadati</taxon>
        <taxon>Pseudomonadota</taxon>
        <taxon>Alphaproteobacteria</taxon>
        <taxon>Hyphomicrobiales</taxon>
        <taxon>Tepidamorphaceae</taxon>
        <taxon>Microbaculum</taxon>
    </lineage>
</organism>
<keyword evidence="4" id="KW-1185">Reference proteome</keyword>
<evidence type="ECO:0000256" key="2">
    <source>
        <dbReference type="ARBA" id="ARBA00023186"/>
    </source>
</evidence>
<name>A0AAW9RKI7_9HYPH</name>
<dbReference type="InterPro" id="IPR002639">
    <property type="entry name" value="UreF"/>
</dbReference>
<dbReference type="EMBL" id="JAZHOF010000001">
    <property type="protein sequence ID" value="MEJ8570286.1"/>
    <property type="molecule type" value="Genomic_DNA"/>
</dbReference>
<keyword evidence="2" id="KW-0143">Chaperone</keyword>
<evidence type="ECO:0000313" key="4">
    <source>
        <dbReference type="Proteomes" id="UP001378188"/>
    </source>
</evidence>
<proteinExistence type="predicted"/>
<gene>
    <name evidence="3" type="ORF">V3328_02275</name>
</gene>
<dbReference type="PANTHER" id="PTHR33620">
    <property type="entry name" value="UREASE ACCESSORY PROTEIN F"/>
    <property type="match status" value="1"/>
</dbReference>
<evidence type="ECO:0000256" key="1">
    <source>
        <dbReference type="ARBA" id="ARBA00022988"/>
    </source>
</evidence>
<dbReference type="Proteomes" id="UP001378188">
    <property type="component" value="Unassembled WGS sequence"/>
</dbReference>
<dbReference type="InterPro" id="IPR038277">
    <property type="entry name" value="UreF_sf"/>
</dbReference>
<sequence length="218" mass="23203">MTRSLLLAMQIADSSFPSGAFAFSWGAEAALADGMLSRGSFGSWLAVEMLQRWHRFDRRVVARAWHCRGGELEAWDGEVDTLFWAESHRARSIRAGSAFLTGAARMDDRAAQDIRAATAAGRMRGHGSVAQGAVFASMGLSIELALTVSAHATAQGLASAAIRLGMISAIDAQRAYSDLRPALADALAPPDAAERPSAFAPISEIAMLRPAESRLFAN</sequence>
<dbReference type="Gene3D" id="1.10.4190.10">
    <property type="entry name" value="Urease accessory protein UreF"/>
    <property type="match status" value="1"/>
</dbReference>